<evidence type="ECO:0000256" key="6">
    <source>
        <dbReference type="ARBA" id="ARBA00022771"/>
    </source>
</evidence>
<dbReference type="GO" id="GO:0001228">
    <property type="term" value="F:DNA-binding transcription activator activity, RNA polymerase II-specific"/>
    <property type="evidence" value="ECO:0007669"/>
    <property type="project" value="TreeGrafter"/>
</dbReference>
<organism evidence="15 16">
    <name type="scientific">Canis lupus dingo</name>
    <name type="common">dingo</name>
    <dbReference type="NCBI Taxonomy" id="286419"/>
    <lineage>
        <taxon>Eukaryota</taxon>
        <taxon>Metazoa</taxon>
        <taxon>Chordata</taxon>
        <taxon>Craniata</taxon>
        <taxon>Vertebrata</taxon>
        <taxon>Euteleostomi</taxon>
        <taxon>Mammalia</taxon>
        <taxon>Eutheria</taxon>
        <taxon>Laurasiatheria</taxon>
        <taxon>Carnivora</taxon>
        <taxon>Caniformia</taxon>
        <taxon>Canidae</taxon>
        <taxon>Canis</taxon>
    </lineage>
</organism>
<dbReference type="PROSITE" id="PS00028">
    <property type="entry name" value="ZINC_FINGER_C2H2_1"/>
    <property type="match status" value="9"/>
</dbReference>
<dbReference type="InterPro" id="IPR013087">
    <property type="entry name" value="Znf_C2H2_type"/>
</dbReference>
<evidence type="ECO:0000256" key="13">
    <source>
        <dbReference type="SAM" id="MobiDB-lite"/>
    </source>
</evidence>
<feature type="domain" description="C2H2-type" evidence="14">
    <location>
        <begin position="420"/>
        <end position="447"/>
    </location>
</feature>
<evidence type="ECO:0000256" key="8">
    <source>
        <dbReference type="ARBA" id="ARBA00023015"/>
    </source>
</evidence>
<feature type="domain" description="C2H2-type" evidence="14">
    <location>
        <begin position="280"/>
        <end position="307"/>
    </location>
</feature>
<reference evidence="15" key="1">
    <citation type="submission" date="2025-08" db="UniProtKB">
        <authorList>
            <consortium name="Ensembl"/>
        </authorList>
    </citation>
    <scope>IDENTIFICATION</scope>
</reference>
<keyword evidence="11" id="KW-0539">Nucleus</keyword>
<comment type="subcellular location">
    <subcellularLocation>
        <location evidence="2">Nucleus</location>
    </subcellularLocation>
</comment>
<accession>A0A8C0KMQ6</accession>
<feature type="domain" description="C2H2-type" evidence="14">
    <location>
        <begin position="252"/>
        <end position="279"/>
    </location>
</feature>
<protein>
    <recommendedName>
        <fullName evidence="14">C2H2-type domain-containing protein</fullName>
    </recommendedName>
</protein>
<dbReference type="Ensembl" id="ENSCAFT00020021773.1">
    <property type="protein sequence ID" value="ENSCAFP00020018804.1"/>
    <property type="gene ID" value="ENSCAFG00020014929.1"/>
</dbReference>
<keyword evidence="10" id="KW-0804">Transcription</keyword>
<dbReference type="FunFam" id="3.30.160.60:FF:001833">
    <property type="match status" value="1"/>
</dbReference>
<dbReference type="FunFam" id="3.30.160.60:FF:001437">
    <property type="entry name" value="Zinc finger protein 594"/>
    <property type="match status" value="1"/>
</dbReference>
<name>A0A8C0KMQ6_CANLU</name>
<feature type="domain" description="C2H2-type" evidence="14">
    <location>
        <begin position="392"/>
        <end position="419"/>
    </location>
</feature>
<dbReference type="SUPFAM" id="SSF57667">
    <property type="entry name" value="beta-beta-alpha zinc fingers"/>
    <property type="match status" value="7"/>
</dbReference>
<comment type="function">
    <text evidence="1">May be involved in transcriptional regulation.</text>
</comment>
<evidence type="ECO:0000256" key="12">
    <source>
        <dbReference type="PROSITE-ProRule" id="PRU00042"/>
    </source>
</evidence>
<dbReference type="GO" id="GO:0008270">
    <property type="term" value="F:zinc ion binding"/>
    <property type="evidence" value="ECO:0007669"/>
    <property type="project" value="UniProtKB-KW"/>
</dbReference>
<dbReference type="Gene3D" id="3.30.160.60">
    <property type="entry name" value="Classic Zinc Finger"/>
    <property type="match status" value="10"/>
</dbReference>
<evidence type="ECO:0000313" key="15">
    <source>
        <dbReference type="Ensembl" id="ENSCAFP00020018804.1"/>
    </source>
</evidence>
<feature type="domain" description="C2H2-type" evidence="14">
    <location>
        <begin position="476"/>
        <end position="512"/>
    </location>
</feature>
<dbReference type="SMART" id="SM00355">
    <property type="entry name" value="ZnF_C2H2"/>
    <property type="match status" value="10"/>
</dbReference>
<dbReference type="GeneTree" id="ENSGT00940000161335"/>
<feature type="domain" description="C2H2-type" evidence="14">
    <location>
        <begin position="308"/>
        <end position="335"/>
    </location>
</feature>
<feature type="domain" description="C2H2-type" evidence="14">
    <location>
        <begin position="448"/>
        <end position="475"/>
    </location>
</feature>
<dbReference type="GO" id="GO:0005634">
    <property type="term" value="C:nucleus"/>
    <property type="evidence" value="ECO:0007669"/>
    <property type="project" value="UniProtKB-SubCell"/>
</dbReference>
<evidence type="ECO:0000313" key="16">
    <source>
        <dbReference type="Proteomes" id="UP000694391"/>
    </source>
</evidence>
<evidence type="ECO:0000256" key="4">
    <source>
        <dbReference type="ARBA" id="ARBA00022723"/>
    </source>
</evidence>
<dbReference type="FunFam" id="3.30.160.60:FF:002063">
    <property type="entry name" value="RB associated KRAB zinc finger"/>
    <property type="match status" value="1"/>
</dbReference>
<feature type="domain" description="C2H2-type" evidence="14">
    <location>
        <begin position="176"/>
        <end position="203"/>
    </location>
</feature>
<feature type="domain" description="C2H2-type" evidence="14">
    <location>
        <begin position="336"/>
        <end position="363"/>
    </location>
</feature>
<dbReference type="FunFam" id="3.30.160.60:FF:000127">
    <property type="entry name" value="Zinc finger protein 354C"/>
    <property type="match status" value="2"/>
</dbReference>
<feature type="region of interest" description="Disordered" evidence="13">
    <location>
        <begin position="1"/>
        <end position="21"/>
    </location>
</feature>
<dbReference type="PROSITE" id="PS50157">
    <property type="entry name" value="ZINC_FINGER_C2H2_2"/>
    <property type="match status" value="10"/>
</dbReference>
<keyword evidence="6 12" id="KW-0863">Zinc-finger</keyword>
<dbReference type="FunFam" id="3.30.160.60:FF:000060">
    <property type="entry name" value="zinc finger protein 436"/>
    <property type="match status" value="1"/>
</dbReference>
<evidence type="ECO:0000256" key="2">
    <source>
        <dbReference type="ARBA" id="ARBA00004123"/>
    </source>
</evidence>
<evidence type="ECO:0000256" key="9">
    <source>
        <dbReference type="ARBA" id="ARBA00023125"/>
    </source>
</evidence>
<evidence type="ECO:0000256" key="11">
    <source>
        <dbReference type="ARBA" id="ARBA00023242"/>
    </source>
</evidence>
<dbReference type="GO" id="GO:0000978">
    <property type="term" value="F:RNA polymerase II cis-regulatory region sequence-specific DNA binding"/>
    <property type="evidence" value="ECO:0007669"/>
    <property type="project" value="TreeGrafter"/>
</dbReference>
<keyword evidence="4" id="KW-0479">Metal-binding</keyword>
<keyword evidence="8" id="KW-0805">Transcription regulation</keyword>
<reference evidence="15" key="2">
    <citation type="submission" date="2025-09" db="UniProtKB">
        <authorList>
            <consortium name="Ensembl"/>
        </authorList>
    </citation>
    <scope>IDENTIFICATION</scope>
</reference>
<feature type="domain" description="C2H2-type" evidence="14">
    <location>
        <begin position="364"/>
        <end position="391"/>
    </location>
</feature>
<dbReference type="FunFam" id="3.30.160.60:FF:002863">
    <property type="entry name" value="Zinc finger protein 671"/>
    <property type="match status" value="1"/>
</dbReference>
<dbReference type="FunFam" id="3.30.160.60:FF:002343">
    <property type="entry name" value="Zinc finger protein 33A"/>
    <property type="match status" value="2"/>
</dbReference>
<evidence type="ECO:0000256" key="10">
    <source>
        <dbReference type="ARBA" id="ARBA00023163"/>
    </source>
</evidence>
<evidence type="ECO:0000256" key="3">
    <source>
        <dbReference type="ARBA" id="ARBA00006991"/>
    </source>
</evidence>
<keyword evidence="5" id="KW-0677">Repeat</keyword>
<keyword evidence="9" id="KW-0238">DNA-binding</keyword>
<comment type="similarity">
    <text evidence="3">Belongs to the krueppel C2H2-type zinc-finger protein family.</text>
</comment>
<evidence type="ECO:0000256" key="1">
    <source>
        <dbReference type="ARBA" id="ARBA00003767"/>
    </source>
</evidence>
<dbReference type="FunFam" id="3.30.160.60:FF:000098">
    <property type="entry name" value="Zinc finger protein 614"/>
    <property type="match status" value="1"/>
</dbReference>
<dbReference type="PANTHER" id="PTHR24393:SF166">
    <property type="entry name" value="ZINC FINGER PROTEIN 771"/>
    <property type="match status" value="1"/>
</dbReference>
<dbReference type="PANTHER" id="PTHR24393">
    <property type="entry name" value="ZINC FINGER PROTEIN"/>
    <property type="match status" value="1"/>
</dbReference>
<dbReference type="AlphaFoldDB" id="A0A8C0KMQ6"/>
<dbReference type="FunFam" id="3.30.160.60:FF:001509">
    <property type="entry name" value="Zinc finger protein 616"/>
    <property type="match status" value="1"/>
</dbReference>
<dbReference type="Proteomes" id="UP000694391">
    <property type="component" value="Unplaced"/>
</dbReference>
<evidence type="ECO:0000256" key="5">
    <source>
        <dbReference type="ARBA" id="ARBA00022737"/>
    </source>
</evidence>
<keyword evidence="16" id="KW-1185">Reference proteome</keyword>
<feature type="compositionally biased region" description="Basic and acidic residues" evidence="13">
    <location>
        <begin position="552"/>
        <end position="562"/>
    </location>
</feature>
<feature type="region of interest" description="Disordered" evidence="13">
    <location>
        <begin position="552"/>
        <end position="579"/>
    </location>
</feature>
<dbReference type="InterPro" id="IPR036236">
    <property type="entry name" value="Znf_C2H2_sf"/>
</dbReference>
<dbReference type="Pfam" id="PF00096">
    <property type="entry name" value="zf-C2H2"/>
    <property type="match status" value="10"/>
</dbReference>
<proteinExistence type="inferred from homology"/>
<sequence>EAPIEQNASGGVSQTRTPRVALTSQKTHPCEMCGPVLRDIFHLAEQQGKENSQKLLRCGACGKRFYFSIKFEQQQHVGETLCRNGVDGACDVKSCGIHDSGKSFTCREVRKDFLSGSRHLRQEATASEEKPNTITQCRATLQSRKSHYPWGECKNAFSPKHPHVQDQGVHPGRQCFVCNECGKTFRYKSLFAIHQRSHTGERYHDKCGKSLGPKTVLIHPQRWHHGVKSYVCSECAKSYSCSSVSHTGERPFECSDCGKCFTARSVLHSHQRVHTGEKPYECNECGKSFLRRNSLNVHIKVHSSERPYKCNECGKSLKCKSAFIKHQRIHTGERPFECRECGKSFLRKNTLNVHIKVHSGERPYKCNECGKSFKFKSTFIKHQRIHTGERPYECNECGKSFISRTDLRYHQRIHTGERPYECSECGKSFVRQNILKVHRKVHSGERPYKCNECGKSLKCKSSLIKHQRIHTGERPYECSECGKSFITSSVLHSHQRERRKARMGTAHLARKRVPRLSALIWEPGEAFYSMDPCMSMMASWGVSEKGAEHVEIGMRSPEDLSTRQKSRGGTGTEETPGGS</sequence>
<evidence type="ECO:0000256" key="7">
    <source>
        <dbReference type="ARBA" id="ARBA00022833"/>
    </source>
</evidence>
<keyword evidence="7" id="KW-0862">Zinc</keyword>
<evidence type="ECO:0000259" key="14">
    <source>
        <dbReference type="PROSITE" id="PS50157"/>
    </source>
</evidence>